<gene>
    <name evidence="3" type="ORF">DC28_08410</name>
</gene>
<reference evidence="3 4" key="1">
    <citation type="submission" date="2014-05" db="EMBL/GenBank/DDBJ databases">
        <title>De novo Genome Sequence of Spirocheata sp.</title>
        <authorList>
            <person name="Shivani Y."/>
            <person name="Subhash Y."/>
            <person name="Tushar L."/>
            <person name="Sasikala C."/>
            <person name="Ramana C.V."/>
        </authorList>
    </citation>
    <scope>NUCLEOTIDE SEQUENCE [LARGE SCALE GENOMIC DNA]</scope>
    <source>
        <strain evidence="3 4">JC230</strain>
    </source>
</reference>
<evidence type="ECO:0000256" key="2">
    <source>
        <dbReference type="SAM" id="MobiDB-lite"/>
    </source>
</evidence>
<dbReference type="eggNOG" id="ENOG5033PNA">
    <property type="taxonomic scope" value="Bacteria"/>
</dbReference>
<dbReference type="Proteomes" id="UP000029692">
    <property type="component" value="Unassembled WGS sequence"/>
</dbReference>
<name>A0A098QWT8_9SPIO</name>
<sequence length="492" mass="56479">MEQSQDFLTTLQGAVQQKYAHTANITVPKLKENFHSLESNFRSLLSLCQRKGILREDPYKKERQISEVQAPRDEMFQESYKEDELAIRLSEFDSQLDFLNHYTSFALETMNLKELKSLVSMVRFIRWTEFSTNSTKPTTRLLAEVLEKIRKGSDSMAAGAVNSSLNQCAKNAKEVTEALKQITNLKREEYKLEIRERILSQWDMGTAMPHDLFIKEVKRAYTGAGFIQPFYGELVEEIYQEDFDESREDFRKKVFSRLEVPQRQVAEPVKQDVLKEMLLDALRALGNASRHLEISVQKLKENSAILENRPRSFMERFREWIIQLSSGKAKDIVYEVEFIDITTSAHTTRQIQFSSFIANLDRKARLLTGIINKQSSAYQKLRMADEDQLYTLLEKNLSDLIEIHKNLDALDTFFKSEVSRLNRDQIRGIKNELSAIKNNIHQASQRKHEYIAKREEIEQLRKLGISPVSGGSTGSPGAPSSSGTAPPTGPPV</sequence>
<proteinExistence type="predicted"/>
<keyword evidence="4" id="KW-1185">Reference proteome</keyword>
<organism evidence="3 4">
    <name type="scientific">Spirochaeta lutea</name>
    <dbReference type="NCBI Taxonomy" id="1480694"/>
    <lineage>
        <taxon>Bacteria</taxon>
        <taxon>Pseudomonadati</taxon>
        <taxon>Spirochaetota</taxon>
        <taxon>Spirochaetia</taxon>
        <taxon>Spirochaetales</taxon>
        <taxon>Spirochaetaceae</taxon>
        <taxon>Spirochaeta</taxon>
    </lineage>
</organism>
<dbReference type="AlphaFoldDB" id="A0A098QWT8"/>
<comment type="caution">
    <text evidence="3">The sequence shown here is derived from an EMBL/GenBank/DDBJ whole genome shotgun (WGS) entry which is preliminary data.</text>
</comment>
<evidence type="ECO:0000256" key="1">
    <source>
        <dbReference type="SAM" id="Coils"/>
    </source>
</evidence>
<feature type="compositionally biased region" description="Low complexity" evidence="2">
    <location>
        <begin position="466"/>
        <end position="486"/>
    </location>
</feature>
<feature type="coiled-coil region" evidence="1">
    <location>
        <begin position="426"/>
        <end position="460"/>
    </location>
</feature>
<protein>
    <submittedName>
        <fullName evidence="3">Uncharacterized protein</fullName>
    </submittedName>
</protein>
<dbReference type="EMBL" id="JNUP01000064">
    <property type="protein sequence ID" value="KGE71843.1"/>
    <property type="molecule type" value="Genomic_DNA"/>
</dbReference>
<feature type="region of interest" description="Disordered" evidence="2">
    <location>
        <begin position="462"/>
        <end position="492"/>
    </location>
</feature>
<dbReference type="RefSeq" id="WP_037547649.1">
    <property type="nucleotide sequence ID" value="NZ_JNUP01000064.1"/>
</dbReference>
<evidence type="ECO:0000313" key="4">
    <source>
        <dbReference type="Proteomes" id="UP000029692"/>
    </source>
</evidence>
<dbReference type="OrthoDB" id="354733at2"/>
<evidence type="ECO:0000313" key="3">
    <source>
        <dbReference type="EMBL" id="KGE71843.1"/>
    </source>
</evidence>
<keyword evidence="1" id="KW-0175">Coiled coil</keyword>
<accession>A0A098QWT8</accession>